<dbReference type="EMBL" id="GBXM01078744">
    <property type="protein sequence ID" value="JAH29833.1"/>
    <property type="molecule type" value="Transcribed_RNA"/>
</dbReference>
<name>A0A0E9RNB1_ANGAN</name>
<protein>
    <submittedName>
        <fullName evidence="1">Uncharacterized protein</fullName>
    </submittedName>
</protein>
<reference evidence="1" key="1">
    <citation type="submission" date="2014-11" db="EMBL/GenBank/DDBJ databases">
        <authorList>
            <person name="Amaro Gonzalez C."/>
        </authorList>
    </citation>
    <scope>NUCLEOTIDE SEQUENCE</scope>
</reference>
<accession>A0A0E9RNB1</accession>
<evidence type="ECO:0000313" key="1">
    <source>
        <dbReference type="EMBL" id="JAH29833.1"/>
    </source>
</evidence>
<dbReference type="AlphaFoldDB" id="A0A0E9RNB1"/>
<organism evidence="1">
    <name type="scientific">Anguilla anguilla</name>
    <name type="common">European freshwater eel</name>
    <name type="synonym">Muraena anguilla</name>
    <dbReference type="NCBI Taxonomy" id="7936"/>
    <lineage>
        <taxon>Eukaryota</taxon>
        <taxon>Metazoa</taxon>
        <taxon>Chordata</taxon>
        <taxon>Craniata</taxon>
        <taxon>Vertebrata</taxon>
        <taxon>Euteleostomi</taxon>
        <taxon>Actinopterygii</taxon>
        <taxon>Neopterygii</taxon>
        <taxon>Teleostei</taxon>
        <taxon>Anguilliformes</taxon>
        <taxon>Anguillidae</taxon>
        <taxon>Anguilla</taxon>
    </lineage>
</organism>
<reference evidence="1" key="2">
    <citation type="journal article" date="2015" name="Fish Shellfish Immunol.">
        <title>Early steps in the European eel (Anguilla anguilla)-Vibrio vulnificus interaction in the gills: Role of the RtxA13 toxin.</title>
        <authorList>
            <person name="Callol A."/>
            <person name="Pajuelo D."/>
            <person name="Ebbesson L."/>
            <person name="Teles M."/>
            <person name="MacKenzie S."/>
            <person name="Amaro C."/>
        </authorList>
    </citation>
    <scope>NUCLEOTIDE SEQUENCE</scope>
</reference>
<proteinExistence type="predicted"/>
<sequence length="31" mass="3626">MPLKVTVKQIFGTSIEYELQRRCPKCFNPAK</sequence>